<feature type="domain" description="Glycosyl transferase family 1" evidence="2">
    <location>
        <begin position="217"/>
        <end position="365"/>
    </location>
</feature>
<dbReference type="GO" id="GO:0016757">
    <property type="term" value="F:glycosyltransferase activity"/>
    <property type="evidence" value="ECO:0007669"/>
    <property type="project" value="InterPro"/>
</dbReference>
<name>A0A2T3HJ84_9SPHI</name>
<dbReference type="Pfam" id="PF13439">
    <property type="entry name" value="Glyco_transf_4"/>
    <property type="match status" value="1"/>
</dbReference>
<proteinExistence type="predicted"/>
<evidence type="ECO:0000313" key="4">
    <source>
        <dbReference type="EMBL" id="PST82453.1"/>
    </source>
</evidence>
<evidence type="ECO:0000259" key="2">
    <source>
        <dbReference type="Pfam" id="PF00534"/>
    </source>
</evidence>
<keyword evidence="1 4" id="KW-0808">Transferase</keyword>
<keyword evidence="5" id="KW-1185">Reference proteome</keyword>
<dbReference type="InterPro" id="IPR001296">
    <property type="entry name" value="Glyco_trans_1"/>
</dbReference>
<dbReference type="AlphaFoldDB" id="A0A2T3HJ84"/>
<dbReference type="OrthoDB" id="9801609at2"/>
<dbReference type="EMBL" id="PYLS01000006">
    <property type="protein sequence ID" value="PST82453.1"/>
    <property type="molecule type" value="Genomic_DNA"/>
</dbReference>
<dbReference type="PANTHER" id="PTHR46401">
    <property type="entry name" value="GLYCOSYLTRANSFERASE WBBK-RELATED"/>
    <property type="match status" value="1"/>
</dbReference>
<evidence type="ECO:0000256" key="1">
    <source>
        <dbReference type="ARBA" id="ARBA00022679"/>
    </source>
</evidence>
<reference evidence="4 5" key="1">
    <citation type="submission" date="2018-03" db="EMBL/GenBank/DDBJ databases">
        <authorList>
            <person name="Keele B.F."/>
        </authorList>
    </citation>
    <scope>NUCLEOTIDE SEQUENCE [LARGE SCALE GENOMIC DNA]</scope>
    <source>
        <strain evidence="4 5">YL28-9</strain>
    </source>
</reference>
<feature type="domain" description="Glycosyltransferase subfamily 4-like N-terminal" evidence="3">
    <location>
        <begin position="52"/>
        <end position="193"/>
    </location>
</feature>
<sequence length="396" mass="43879">MKESSASVTGAELSSFSPVTIGFDGKRAANNSTGLGNYSRWLIGTLARTFPGQNYLVYTPKRSSGPAIDRFLSIPGVALKTPAKKSLFWRSFGVIRDLLRDRVQLFHGLSHEIPFAISKTRIRSVVTIHDLIFLKFPQWYKPADRLIYKLKSQYACRQADQIIAISERTKQDIVQHYGIDPSRIEVVYQSCDPAFRNKLPENTLQDIRSRYALPAGYLLNVGTIEVRKNLLLLIEALPHLSEPALKLVVVGKKTPYFARVQAAIDRLQLENRVIFLENVPFADLPGIYQCAKIFVYPSRYEGFGIPLLEALHSGVPVVAATGSCLEEAGGPGGLYVSPDDAPALAGAINRILTDHALRAEMIRSGTGHLQQFDDALLAGQLMKCYLKLLNHVETGN</sequence>
<dbReference type="CDD" id="cd03809">
    <property type="entry name" value="GT4_MtfB-like"/>
    <property type="match status" value="1"/>
</dbReference>
<gene>
    <name evidence="4" type="ORF">C7T94_16020</name>
</gene>
<dbReference type="Proteomes" id="UP000240912">
    <property type="component" value="Unassembled WGS sequence"/>
</dbReference>
<comment type="caution">
    <text evidence="4">The sequence shown here is derived from an EMBL/GenBank/DDBJ whole genome shotgun (WGS) entry which is preliminary data.</text>
</comment>
<dbReference type="GO" id="GO:0009103">
    <property type="term" value="P:lipopolysaccharide biosynthetic process"/>
    <property type="evidence" value="ECO:0007669"/>
    <property type="project" value="TreeGrafter"/>
</dbReference>
<evidence type="ECO:0000313" key="5">
    <source>
        <dbReference type="Proteomes" id="UP000240912"/>
    </source>
</evidence>
<accession>A0A2T3HJ84</accession>
<protein>
    <submittedName>
        <fullName evidence="4">Glycosyltransferase family 1 protein</fullName>
    </submittedName>
</protein>
<dbReference type="Gene3D" id="3.40.50.2000">
    <property type="entry name" value="Glycogen Phosphorylase B"/>
    <property type="match status" value="2"/>
</dbReference>
<organism evidence="4 5">
    <name type="scientific">Pedobacter yulinensis</name>
    <dbReference type="NCBI Taxonomy" id="2126353"/>
    <lineage>
        <taxon>Bacteria</taxon>
        <taxon>Pseudomonadati</taxon>
        <taxon>Bacteroidota</taxon>
        <taxon>Sphingobacteriia</taxon>
        <taxon>Sphingobacteriales</taxon>
        <taxon>Sphingobacteriaceae</taxon>
        <taxon>Pedobacter</taxon>
    </lineage>
</organism>
<dbReference type="InterPro" id="IPR028098">
    <property type="entry name" value="Glyco_trans_4-like_N"/>
</dbReference>
<dbReference type="Pfam" id="PF00534">
    <property type="entry name" value="Glycos_transf_1"/>
    <property type="match status" value="1"/>
</dbReference>
<dbReference type="SUPFAM" id="SSF53756">
    <property type="entry name" value="UDP-Glycosyltransferase/glycogen phosphorylase"/>
    <property type="match status" value="1"/>
</dbReference>
<evidence type="ECO:0000259" key="3">
    <source>
        <dbReference type="Pfam" id="PF13439"/>
    </source>
</evidence>
<dbReference type="PANTHER" id="PTHR46401:SF2">
    <property type="entry name" value="GLYCOSYLTRANSFERASE WBBK-RELATED"/>
    <property type="match status" value="1"/>
</dbReference>